<dbReference type="AlphaFoldDB" id="A0AAD9JGK4"/>
<reference evidence="1" key="1">
    <citation type="journal article" date="2023" name="Mol. Biol. Evol.">
        <title>Third-Generation Sequencing Reveals the Adaptive Role of the Epigenome in Three Deep-Sea Polychaetes.</title>
        <authorList>
            <person name="Perez M."/>
            <person name="Aroh O."/>
            <person name="Sun Y."/>
            <person name="Lan Y."/>
            <person name="Juniper S.K."/>
            <person name="Young C.R."/>
            <person name="Angers B."/>
            <person name="Qian P.Y."/>
        </authorList>
    </citation>
    <scope>NUCLEOTIDE SEQUENCE</scope>
    <source>
        <strain evidence="1">P08H-3</strain>
    </source>
</reference>
<gene>
    <name evidence="1" type="ORF">LSH36_320g04085</name>
</gene>
<feature type="non-terminal residue" evidence="1">
    <location>
        <position position="1"/>
    </location>
</feature>
<dbReference type="EMBL" id="JAODUP010000320">
    <property type="protein sequence ID" value="KAK2152742.1"/>
    <property type="molecule type" value="Genomic_DNA"/>
</dbReference>
<evidence type="ECO:0000313" key="2">
    <source>
        <dbReference type="Proteomes" id="UP001208570"/>
    </source>
</evidence>
<sequence length="103" mass="11822">PNDTYYDWKATIPADITHLGPQSEWPEEVRDLPDIEDLLVHTVFPDPRTTNRSGLYKIGIKLAGRMVDYDNPTNESSYSFLVFQSGCRYFNETTDSWETDGVT</sequence>
<feature type="non-terminal residue" evidence="1">
    <location>
        <position position="103"/>
    </location>
</feature>
<protein>
    <submittedName>
        <fullName evidence="1">Uncharacterized protein</fullName>
    </submittedName>
</protein>
<keyword evidence="2" id="KW-1185">Reference proteome</keyword>
<comment type="caution">
    <text evidence="1">The sequence shown here is derived from an EMBL/GenBank/DDBJ whole genome shotgun (WGS) entry which is preliminary data.</text>
</comment>
<dbReference type="Proteomes" id="UP001208570">
    <property type="component" value="Unassembled WGS sequence"/>
</dbReference>
<organism evidence="1 2">
    <name type="scientific">Paralvinella palmiformis</name>
    <dbReference type="NCBI Taxonomy" id="53620"/>
    <lineage>
        <taxon>Eukaryota</taxon>
        <taxon>Metazoa</taxon>
        <taxon>Spiralia</taxon>
        <taxon>Lophotrochozoa</taxon>
        <taxon>Annelida</taxon>
        <taxon>Polychaeta</taxon>
        <taxon>Sedentaria</taxon>
        <taxon>Canalipalpata</taxon>
        <taxon>Terebellida</taxon>
        <taxon>Terebelliformia</taxon>
        <taxon>Alvinellidae</taxon>
        <taxon>Paralvinella</taxon>
    </lineage>
</organism>
<accession>A0AAD9JGK4</accession>
<evidence type="ECO:0000313" key="1">
    <source>
        <dbReference type="EMBL" id="KAK2152742.1"/>
    </source>
</evidence>
<name>A0AAD9JGK4_9ANNE</name>
<proteinExistence type="predicted"/>